<organism evidence="1">
    <name type="scientific">Amphimedon queenslandica</name>
    <name type="common">Sponge</name>
    <dbReference type="NCBI Taxonomy" id="400682"/>
    <lineage>
        <taxon>Eukaryota</taxon>
        <taxon>Metazoa</taxon>
        <taxon>Porifera</taxon>
        <taxon>Demospongiae</taxon>
        <taxon>Heteroscleromorpha</taxon>
        <taxon>Haplosclerida</taxon>
        <taxon>Niphatidae</taxon>
        <taxon>Amphimedon</taxon>
    </lineage>
</organism>
<dbReference type="InParanoid" id="A0A1X7ULV5"/>
<reference evidence="1" key="1">
    <citation type="submission" date="2017-05" db="UniProtKB">
        <authorList>
            <consortium name="EnsemblMetazoa"/>
        </authorList>
    </citation>
    <scope>IDENTIFICATION</scope>
</reference>
<protein>
    <submittedName>
        <fullName evidence="1">Uncharacterized protein</fullName>
    </submittedName>
</protein>
<dbReference type="AlphaFoldDB" id="A0A1X7ULV5"/>
<sequence>NKKDVLWGIASNVTTLSDTEREQFYALLTSFADVFPINKDDLGRTGLLKHSIDTGSAPPIKQPP</sequence>
<dbReference type="EnsemblMetazoa" id="Aqu2.1.28402_001">
    <property type="protein sequence ID" value="Aqu2.1.28402_001"/>
    <property type="gene ID" value="Aqu2.1.28402"/>
</dbReference>
<name>A0A1X7ULV5_AMPQE</name>
<evidence type="ECO:0000313" key="1">
    <source>
        <dbReference type="EnsemblMetazoa" id="Aqu2.1.28402_001"/>
    </source>
</evidence>
<proteinExistence type="predicted"/>
<accession>A0A1X7ULV5</accession>